<evidence type="ECO:0000313" key="3">
    <source>
        <dbReference type="Proteomes" id="UP001610100"/>
    </source>
</evidence>
<dbReference type="Proteomes" id="UP001610100">
    <property type="component" value="Unassembled WGS sequence"/>
</dbReference>
<name>A0ABW7MZU6_9FLAO</name>
<keyword evidence="1" id="KW-0812">Transmembrane</keyword>
<sequence>MIKLFRNIRQKLLAENKTTSYLKYAIGEIILVVIGILIALQINNWNEKKQNESKINTILEDIQKDLTEDVINANEVFESFMSKDSLRKLYMADKLDINQYGFIYYYSNFIIHKNGYLNLTRNSNNIPKKYGEVFKDLNDLYINTAQDIPVYNERIRNTVYNALDYIAKNKSWFLDWQFGKITPDIESFYKTDMNYRNGVGLFMNDLKNLTKDTNIYKVKAIDVYHEIDSLLGKSSPVPEFMTYHLKDSLFLKKLEGTYTIHEGPKLFDSNDIKIKVENGKPYIKFVGNEDFTNLTLYWYKDKTFFLNQLIFKFETEGNQTLLKITSRTGITKCVKN</sequence>
<comment type="caution">
    <text evidence="2">The sequence shown here is derived from an EMBL/GenBank/DDBJ whole genome shotgun (WGS) entry which is preliminary data.</text>
</comment>
<protein>
    <submittedName>
        <fullName evidence="2">DUF6090 family protein</fullName>
    </submittedName>
</protein>
<proteinExistence type="predicted"/>
<feature type="transmembrane region" description="Helical" evidence="1">
    <location>
        <begin position="21"/>
        <end position="42"/>
    </location>
</feature>
<keyword evidence="3" id="KW-1185">Reference proteome</keyword>
<evidence type="ECO:0000313" key="2">
    <source>
        <dbReference type="EMBL" id="MFH6770727.1"/>
    </source>
</evidence>
<keyword evidence="1" id="KW-1133">Transmembrane helix</keyword>
<dbReference type="InterPro" id="IPR045749">
    <property type="entry name" value="DUF6090"/>
</dbReference>
<organism evidence="2 3">
    <name type="scientific">Gaetbulibacter aestuarii</name>
    <dbReference type="NCBI Taxonomy" id="1502358"/>
    <lineage>
        <taxon>Bacteria</taxon>
        <taxon>Pseudomonadati</taxon>
        <taxon>Bacteroidota</taxon>
        <taxon>Flavobacteriia</taxon>
        <taxon>Flavobacteriales</taxon>
        <taxon>Flavobacteriaceae</taxon>
        <taxon>Gaetbulibacter</taxon>
    </lineage>
</organism>
<accession>A0ABW7MZU6</accession>
<dbReference type="Pfam" id="PF19578">
    <property type="entry name" value="DUF6090"/>
    <property type="match status" value="1"/>
</dbReference>
<keyword evidence="1" id="KW-0472">Membrane</keyword>
<dbReference type="EMBL" id="JBAWKB010000001">
    <property type="protein sequence ID" value="MFH6770727.1"/>
    <property type="molecule type" value="Genomic_DNA"/>
</dbReference>
<gene>
    <name evidence="2" type="ORF">V8G58_02185</name>
</gene>
<evidence type="ECO:0000256" key="1">
    <source>
        <dbReference type="SAM" id="Phobius"/>
    </source>
</evidence>
<reference evidence="2 3" key="1">
    <citation type="submission" date="2024-02" db="EMBL/GenBank/DDBJ databases">
        <title>A Gaetbulibacter species isolated from tidal flats and genomic insights of their niches.</title>
        <authorList>
            <person name="Ye Y."/>
        </authorList>
    </citation>
    <scope>NUCLEOTIDE SEQUENCE [LARGE SCALE GENOMIC DNA]</scope>
    <source>
        <strain evidence="2 3">KYW382</strain>
    </source>
</reference>
<dbReference type="RefSeq" id="WP_344739202.1">
    <property type="nucleotide sequence ID" value="NZ_BAABAY010000001.1"/>
</dbReference>